<protein>
    <recommendedName>
        <fullName evidence="8">XS domain-containing protein</fullName>
    </recommendedName>
</protein>
<feature type="domain" description="Zinc finger-XS" evidence="5">
    <location>
        <begin position="33"/>
        <end position="72"/>
    </location>
</feature>
<proteinExistence type="predicted"/>
<evidence type="ECO:0000313" key="6">
    <source>
        <dbReference type="EMBL" id="KAF6134921.1"/>
    </source>
</evidence>
<evidence type="ECO:0000259" key="4">
    <source>
        <dbReference type="Pfam" id="PF03468"/>
    </source>
</evidence>
<name>A0A7J7KX33_9MAGN</name>
<feature type="domain" description="XS" evidence="4">
    <location>
        <begin position="101"/>
        <end position="212"/>
    </location>
</feature>
<evidence type="ECO:0008006" key="8">
    <source>
        <dbReference type="Google" id="ProtNLM"/>
    </source>
</evidence>
<keyword evidence="7" id="KW-1185">Reference proteome</keyword>
<dbReference type="Pfam" id="PF03470">
    <property type="entry name" value="zf-XS"/>
    <property type="match status" value="1"/>
</dbReference>
<reference evidence="6 7" key="1">
    <citation type="journal article" date="2020" name="IScience">
        <title>Genome Sequencing of the Endangered Kingdonia uniflora (Circaeasteraceae, Ranunculales) Reveals Potential Mechanisms of Evolutionary Specialization.</title>
        <authorList>
            <person name="Sun Y."/>
            <person name="Deng T."/>
            <person name="Zhang A."/>
            <person name="Moore M.J."/>
            <person name="Landis J.B."/>
            <person name="Lin N."/>
            <person name="Zhang H."/>
            <person name="Zhang X."/>
            <person name="Huang J."/>
            <person name="Zhang X."/>
            <person name="Sun H."/>
            <person name="Wang H."/>
        </authorList>
    </citation>
    <scope>NUCLEOTIDE SEQUENCE [LARGE SCALE GENOMIC DNA]</scope>
    <source>
        <strain evidence="6">TB1705</strain>
        <tissue evidence="6">Leaf</tissue>
    </source>
</reference>
<gene>
    <name evidence="6" type="ORF">GIB67_002322</name>
</gene>
<dbReference type="OrthoDB" id="1892195at2759"/>
<dbReference type="CDD" id="cd12266">
    <property type="entry name" value="RRM_like_XS"/>
    <property type="match status" value="1"/>
</dbReference>
<organism evidence="6 7">
    <name type="scientific">Kingdonia uniflora</name>
    <dbReference type="NCBI Taxonomy" id="39325"/>
    <lineage>
        <taxon>Eukaryota</taxon>
        <taxon>Viridiplantae</taxon>
        <taxon>Streptophyta</taxon>
        <taxon>Embryophyta</taxon>
        <taxon>Tracheophyta</taxon>
        <taxon>Spermatophyta</taxon>
        <taxon>Magnoliopsida</taxon>
        <taxon>Ranunculales</taxon>
        <taxon>Circaeasteraceae</taxon>
        <taxon>Kingdonia</taxon>
    </lineage>
</organism>
<dbReference type="AlphaFoldDB" id="A0A7J7KX33"/>
<evidence type="ECO:0000256" key="1">
    <source>
        <dbReference type="ARBA" id="ARBA00023054"/>
    </source>
</evidence>
<dbReference type="InterPro" id="IPR038588">
    <property type="entry name" value="XS_domain_sf"/>
</dbReference>
<sequence>MLMDMDHNPEEENEYYIDMKNDTYKVRISEGRCPFCSGEKEQDYIYKDVLQHATESANSGELEEKVNHLALVKYLKKYLAPVTNQSLPKAKCSTPSECDRDELFVWPWVGVIANIPIEKKNGRFVGESGTKLREYLTKKGFNPTQVHPLWSRGGHSGYAIVSFEKDWPGFKNAMAMEQFFETDHHGRRDWLSLRYCHHGSSLYGWVARKDDYICRDIIGNYLTKVGDLKTCADIVEEEKRKTSQLVTKLTNVIGEKDKNLNEIRSKYDETNNSLKSFMEQKDRLHQLYNEEKKKMHQNAQDNFRRMIQGHEKLRSVVELERKELEARGKELEKREAQNENDRRKLVDEKK</sequence>
<dbReference type="InterPro" id="IPR045177">
    <property type="entry name" value="FDM1-5/IDN2"/>
</dbReference>
<dbReference type="EMBL" id="JACGCM010002827">
    <property type="protein sequence ID" value="KAF6134921.1"/>
    <property type="molecule type" value="Genomic_DNA"/>
</dbReference>
<dbReference type="GO" id="GO:0080188">
    <property type="term" value="P:gene silencing by siRNA-directed DNA methylation"/>
    <property type="evidence" value="ECO:0007669"/>
    <property type="project" value="InterPro"/>
</dbReference>
<dbReference type="InterPro" id="IPR005381">
    <property type="entry name" value="Znf-XS_domain"/>
</dbReference>
<feature type="region of interest" description="Disordered" evidence="3">
    <location>
        <begin position="326"/>
        <end position="350"/>
    </location>
</feature>
<evidence type="ECO:0000256" key="3">
    <source>
        <dbReference type="SAM" id="MobiDB-lite"/>
    </source>
</evidence>
<dbReference type="Proteomes" id="UP000541444">
    <property type="component" value="Unassembled WGS sequence"/>
</dbReference>
<keyword evidence="1" id="KW-0175">Coiled coil</keyword>
<evidence type="ECO:0000256" key="2">
    <source>
        <dbReference type="ARBA" id="ARBA00023158"/>
    </source>
</evidence>
<dbReference type="Pfam" id="PF03468">
    <property type="entry name" value="XS"/>
    <property type="match status" value="1"/>
</dbReference>
<comment type="caution">
    <text evidence="6">The sequence shown here is derived from an EMBL/GenBank/DDBJ whole genome shotgun (WGS) entry which is preliminary data.</text>
</comment>
<dbReference type="Gene3D" id="3.30.70.2890">
    <property type="entry name" value="XS domain"/>
    <property type="match status" value="1"/>
</dbReference>
<keyword evidence="2" id="KW-0943">RNA-mediated gene silencing</keyword>
<dbReference type="PANTHER" id="PTHR21596:SF65">
    <property type="entry name" value="PROTEIN INVOLVED IN DE NOVO 2-RELATED"/>
    <property type="match status" value="1"/>
</dbReference>
<accession>A0A7J7KX33</accession>
<evidence type="ECO:0000313" key="7">
    <source>
        <dbReference type="Proteomes" id="UP000541444"/>
    </source>
</evidence>
<evidence type="ECO:0000259" key="5">
    <source>
        <dbReference type="Pfam" id="PF03470"/>
    </source>
</evidence>
<dbReference type="InterPro" id="IPR005380">
    <property type="entry name" value="XS_domain"/>
</dbReference>
<dbReference type="PANTHER" id="PTHR21596">
    <property type="entry name" value="RIBONUCLEASE P SUBUNIT P38"/>
    <property type="match status" value="1"/>
</dbReference>